<reference evidence="13" key="1">
    <citation type="journal article" date="2014" name="Int. J. Syst. Evol. Microbiol.">
        <title>Complete genome sequence of Corynebacterium casei LMG S-19264T (=DSM 44701T), isolated from a smear-ripened cheese.</title>
        <authorList>
            <consortium name="US DOE Joint Genome Institute (JGI-PGF)"/>
            <person name="Walter F."/>
            <person name="Albersmeier A."/>
            <person name="Kalinowski J."/>
            <person name="Ruckert C."/>
        </authorList>
    </citation>
    <scope>NUCLEOTIDE SEQUENCE</scope>
    <source>
        <strain evidence="13">JCM 13919</strain>
    </source>
</reference>
<keyword evidence="6" id="KW-0560">Oxidoreductase</keyword>
<keyword evidence="5 12" id="KW-1133">Transmembrane helix</keyword>
<dbReference type="Pfam" id="PF02628">
    <property type="entry name" value="COX15-CtaA"/>
    <property type="match status" value="1"/>
</dbReference>
<evidence type="ECO:0000256" key="2">
    <source>
        <dbReference type="ARBA" id="ARBA00022475"/>
    </source>
</evidence>
<reference evidence="13" key="2">
    <citation type="submission" date="2020-09" db="EMBL/GenBank/DDBJ databases">
        <authorList>
            <person name="Sun Q."/>
            <person name="Ohkuma M."/>
        </authorList>
    </citation>
    <scope>NUCLEOTIDE SEQUENCE</scope>
    <source>
        <strain evidence="13">JCM 13919</strain>
    </source>
</reference>
<evidence type="ECO:0000256" key="6">
    <source>
        <dbReference type="ARBA" id="ARBA00023002"/>
    </source>
</evidence>
<feature type="transmembrane region" description="Helical" evidence="12">
    <location>
        <begin position="197"/>
        <end position="215"/>
    </location>
</feature>
<evidence type="ECO:0000256" key="5">
    <source>
        <dbReference type="ARBA" id="ARBA00022989"/>
    </source>
</evidence>
<comment type="caution">
    <text evidence="13">The sequence shown here is derived from an EMBL/GenBank/DDBJ whole genome shotgun (WGS) entry which is preliminary data.</text>
</comment>
<dbReference type="GO" id="GO:0016020">
    <property type="term" value="C:membrane"/>
    <property type="evidence" value="ECO:0007669"/>
    <property type="project" value="UniProtKB-SubCell"/>
</dbReference>
<dbReference type="GO" id="GO:0046872">
    <property type="term" value="F:metal ion binding"/>
    <property type="evidence" value="ECO:0007669"/>
    <property type="project" value="UniProtKB-KW"/>
</dbReference>
<dbReference type="Proteomes" id="UP000630149">
    <property type="component" value="Unassembled WGS sequence"/>
</dbReference>
<evidence type="ECO:0000256" key="11">
    <source>
        <dbReference type="ARBA" id="ARBA00023444"/>
    </source>
</evidence>
<evidence type="ECO:0000256" key="7">
    <source>
        <dbReference type="ARBA" id="ARBA00023004"/>
    </source>
</evidence>
<gene>
    <name evidence="13" type="ORF">GCM10007966_18690</name>
</gene>
<dbReference type="AlphaFoldDB" id="A0A917JZC5"/>
<dbReference type="EMBL" id="BMOB01000008">
    <property type="protein sequence ID" value="GGI90162.1"/>
    <property type="molecule type" value="Genomic_DNA"/>
</dbReference>
<keyword evidence="2" id="KW-1003">Cell membrane</keyword>
<dbReference type="InterPro" id="IPR050450">
    <property type="entry name" value="COX15/CtaA_HemeA_synthase"/>
</dbReference>
<keyword evidence="9 12" id="KW-0472">Membrane</keyword>
<evidence type="ECO:0000256" key="3">
    <source>
        <dbReference type="ARBA" id="ARBA00022692"/>
    </source>
</evidence>
<feature type="transmembrane region" description="Helical" evidence="12">
    <location>
        <begin position="133"/>
        <end position="155"/>
    </location>
</feature>
<dbReference type="GO" id="GO:0016491">
    <property type="term" value="F:oxidoreductase activity"/>
    <property type="evidence" value="ECO:0007669"/>
    <property type="project" value="UniProtKB-KW"/>
</dbReference>
<evidence type="ECO:0000256" key="10">
    <source>
        <dbReference type="ARBA" id="ARBA00023157"/>
    </source>
</evidence>
<dbReference type="PANTHER" id="PTHR35457:SF1">
    <property type="entry name" value="HEME A SYNTHASE"/>
    <property type="match status" value="1"/>
</dbReference>
<feature type="transmembrane region" description="Helical" evidence="12">
    <location>
        <begin position="269"/>
        <end position="291"/>
    </location>
</feature>
<proteinExistence type="predicted"/>
<feature type="transmembrane region" description="Helical" evidence="12">
    <location>
        <begin position="303"/>
        <end position="324"/>
    </location>
</feature>
<feature type="transmembrane region" description="Helical" evidence="12">
    <location>
        <begin position="110"/>
        <end position="127"/>
    </location>
</feature>
<dbReference type="GO" id="GO:0006784">
    <property type="term" value="P:heme A biosynthetic process"/>
    <property type="evidence" value="ECO:0007669"/>
    <property type="project" value="InterPro"/>
</dbReference>
<comment type="pathway">
    <text evidence="11">Porphyrin-containing compound metabolism.</text>
</comment>
<keyword evidence="7" id="KW-0408">Iron</keyword>
<keyword evidence="10" id="KW-1015">Disulfide bond</keyword>
<feature type="transmembrane region" description="Helical" evidence="12">
    <location>
        <begin position="80"/>
        <end position="98"/>
    </location>
</feature>
<accession>A0A917JZC5</accession>
<dbReference type="PANTHER" id="PTHR35457">
    <property type="entry name" value="HEME A SYNTHASE"/>
    <property type="match status" value="1"/>
</dbReference>
<evidence type="ECO:0000313" key="14">
    <source>
        <dbReference type="Proteomes" id="UP000630149"/>
    </source>
</evidence>
<dbReference type="OrthoDB" id="1447144at2"/>
<evidence type="ECO:0000256" key="8">
    <source>
        <dbReference type="ARBA" id="ARBA00023133"/>
    </source>
</evidence>
<evidence type="ECO:0000256" key="1">
    <source>
        <dbReference type="ARBA" id="ARBA00004141"/>
    </source>
</evidence>
<dbReference type="RefSeq" id="WP_131777051.1">
    <property type="nucleotide sequence ID" value="NZ_BMOB01000008.1"/>
</dbReference>
<protein>
    <submittedName>
        <fullName evidence="13">Cytochrome b561</fullName>
    </submittedName>
</protein>
<name>A0A917JZC5_9GAMM</name>
<evidence type="ECO:0000256" key="12">
    <source>
        <dbReference type="SAM" id="Phobius"/>
    </source>
</evidence>
<keyword evidence="4" id="KW-0479">Metal-binding</keyword>
<dbReference type="InterPro" id="IPR003780">
    <property type="entry name" value="COX15/CtaA_fam"/>
</dbReference>
<sequence>MNVNFLRRLTSMALVLALMVVMLGAYTRLTDAGLGCPDWPGCYGHMVLPTAVNGLTKAQANFPALQLEERKAWTEMAHRYAAGSLGLLIAAIFFQTIWLRRKSCNLPKTAPTMLVGFVFFQAMLGMWTVTLKLFPPVVMGHLLGGMLIFTTLCYFRWQLSHINTRDCLRPVSQLPLSTKISHDERNLIQNLSVWHKWIGCAVMVVFLQIALGGWVSSNYAGIACVGFPTCNGLFWPQLYLKKAFNFLSPIGANYQGGLLDIDVRITIHFIHRLGAFITAGFVVILSTLLIARVRDTSIKLIAGLALVLISIQFILGIVNVVYLLPLWVAVAHNGVAALLFATMLSLFYRSRGGKSNAPQT</sequence>
<evidence type="ECO:0000256" key="4">
    <source>
        <dbReference type="ARBA" id="ARBA00022723"/>
    </source>
</evidence>
<keyword evidence="3 12" id="KW-0812">Transmembrane</keyword>
<feature type="transmembrane region" description="Helical" evidence="12">
    <location>
        <begin position="330"/>
        <end position="348"/>
    </location>
</feature>
<comment type="subcellular location">
    <subcellularLocation>
        <location evidence="1">Membrane</location>
        <topology evidence="1">Multi-pass membrane protein</topology>
    </subcellularLocation>
</comment>
<evidence type="ECO:0000256" key="9">
    <source>
        <dbReference type="ARBA" id="ARBA00023136"/>
    </source>
</evidence>
<keyword evidence="14" id="KW-1185">Reference proteome</keyword>
<keyword evidence="8" id="KW-0350">Heme biosynthesis</keyword>
<evidence type="ECO:0000313" key="13">
    <source>
        <dbReference type="EMBL" id="GGI90162.1"/>
    </source>
</evidence>
<organism evidence="13 14">
    <name type="scientific">Legionella impletisoli</name>
    <dbReference type="NCBI Taxonomy" id="343510"/>
    <lineage>
        <taxon>Bacteria</taxon>
        <taxon>Pseudomonadati</taxon>
        <taxon>Pseudomonadota</taxon>
        <taxon>Gammaproteobacteria</taxon>
        <taxon>Legionellales</taxon>
        <taxon>Legionellaceae</taxon>
        <taxon>Legionella</taxon>
    </lineage>
</organism>